<reference evidence="2" key="3">
    <citation type="submission" date="2023-03" db="UniProtKB">
        <authorList>
            <consortium name="EnsemblPlants"/>
        </authorList>
    </citation>
    <scope>IDENTIFICATION</scope>
    <source>
        <strain evidence="2">cv. Chiifu-401-42</strain>
    </source>
</reference>
<feature type="compositionally biased region" description="Polar residues" evidence="1">
    <location>
        <begin position="101"/>
        <end position="118"/>
    </location>
</feature>
<evidence type="ECO:0000256" key="1">
    <source>
        <dbReference type="SAM" id="MobiDB-lite"/>
    </source>
</evidence>
<feature type="compositionally biased region" description="Low complexity" evidence="1">
    <location>
        <begin position="34"/>
        <end position="48"/>
    </location>
</feature>
<dbReference type="EnsemblPlants" id="Bra028242.1">
    <property type="protein sequence ID" value="Bra028242.1-P"/>
    <property type="gene ID" value="Bra028242"/>
</dbReference>
<dbReference type="Gramene" id="Bra028242.1">
    <property type="protein sequence ID" value="Bra028242.1-P"/>
    <property type="gene ID" value="Bra028242"/>
</dbReference>
<dbReference type="Proteomes" id="UP000011750">
    <property type="component" value="Chromosome A04"/>
</dbReference>
<keyword evidence="3" id="KW-1185">Reference proteome</keyword>
<dbReference type="AlphaFoldDB" id="M4EHH7"/>
<reference evidence="2 3" key="2">
    <citation type="journal article" date="2018" name="Hortic Res">
        <title>Improved Brassica rapa reference genome by single-molecule sequencing and chromosome conformation capture technologies.</title>
        <authorList>
            <person name="Zhang L."/>
            <person name="Cai X."/>
            <person name="Wu J."/>
            <person name="Liu M."/>
            <person name="Grob S."/>
            <person name="Cheng F."/>
            <person name="Liang J."/>
            <person name="Cai C."/>
            <person name="Liu Z."/>
            <person name="Liu B."/>
            <person name="Wang F."/>
            <person name="Li S."/>
            <person name="Liu F."/>
            <person name="Li X."/>
            <person name="Cheng L."/>
            <person name="Yang W."/>
            <person name="Li M.H."/>
            <person name="Grossniklaus U."/>
            <person name="Zheng H."/>
            <person name="Wang X."/>
        </authorList>
    </citation>
    <scope>NUCLEOTIDE SEQUENCE [LARGE SCALE GENOMIC DNA]</scope>
    <source>
        <strain evidence="2 3">cv. Chiifu-401-42</strain>
    </source>
</reference>
<sequence>MRTTNREVPPGTSNFRSVQQRKRKRTANTDESENTQTRSSTMNNTSTSVPLSKADENALPKRVKNTGYKFTSQESNQTTVNNIMGGSDSITATGKRKISTTIDVDDSTPSSYSGNQNSSKRRNLSDITNIYPTVSNLQSNLQTPFTSGGCVSKISTNDKGKGKVVARDNKIKSNTRTNSCRKTLEPQFAGCLDDSSSEDEEDQAYDCDYEGSTMFLI</sequence>
<proteinExistence type="predicted"/>
<feature type="region of interest" description="Disordered" evidence="1">
    <location>
        <begin position="101"/>
        <end position="121"/>
    </location>
</feature>
<dbReference type="InParanoid" id="M4EHH7"/>
<evidence type="ECO:0000313" key="2">
    <source>
        <dbReference type="EnsemblPlants" id="Bra028242.1-P"/>
    </source>
</evidence>
<name>M4EHH7_BRACM</name>
<feature type="region of interest" description="Disordered" evidence="1">
    <location>
        <begin position="1"/>
        <end position="67"/>
    </location>
</feature>
<organism evidence="2 3">
    <name type="scientific">Brassica campestris</name>
    <name type="common">Field mustard</name>
    <dbReference type="NCBI Taxonomy" id="3711"/>
    <lineage>
        <taxon>Eukaryota</taxon>
        <taxon>Viridiplantae</taxon>
        <taxon>Streptophyta</taxon>
        <taxon>Embryophyta</taxon>
        <taxon>Tracheophyta</taxon>
        <taxon>Spermatophyta</taxon>
        <taxon>Magnoliopsida</taxon>
        <taxon>eudicotyledons</taxon>
        <taxon>Gunneridae</taxon>
        <taxon>Pentapetalae</taxon>
        <taxon>rosids</taxon>
        <taxon>malvids</taxon>
        <taxon>Brassicales</taxon>
        <taxon>Brassicaceae</taxon>
        <taxon>Brassiceae</taxon>
        <taxon>Brassica</taxon>
    </lineage>
</organism>
<protein>
    <submittedName>
        <fullName evidence="2">Uncharacterized protein</fullName>
    </submittedName>
</protein>
<evidence type="ECO:0000313" key="3">
    <source>
        <dbReference type="Proteomes" id="UP000011750"/>
    </source>
</evidence>
<reference evidence="2 3" key="1">
    <citation type="journal article" date="2011" name="Nat. Genet.">
        <title>The genome of the mesopolyploid crop species Brassica rapa.</title>
        <authorList>
            <consortium name="Brassica rapa Genome Sequencing Project Consortium"/>
            <person name="Wang X."/>
            <person name="Wang H."/>
            <person name="Wang J."/>
            <person name="Sun R."/>
            <person name="Wu J."/>
            <person name="Liu S."/>
            <person name="Bai Y."/>
            <person name="Mun J.H."/>
            <person name="Bancroft I."/>
            <person name="Cheng F."/>
            <person name="Huang S."/>
            <person name="Li X."/>
            <person name="Hua W."/>
            <person name="Wang J."/>
            <person name="Wang X."/>
            <person name="Freeling M."/>
            <person name="Pires J.C."/>
            <person name="Paterson A.H."/>
            <person name="Chalhoub B."/>
            <person name="Wang B."/>
            <person name="Hayward A."/>
            <person name="Sharpe A.G."/>
            <person name="Park B.S."/>
            <person name="Weisshaar B."/>
            <person name="Liu B."/>
            <person name="Li B."/>
            <person name="Liu B."/>
            <person name="Tong C."/>
            <person name="Song C."/>
            <person name="Duran C."/>
            <person name="Peng C."/>
            <person name="Geng C."/>
            <person name="Koh C."/>
            <person name="Lin C."/>
            <person name="Edwards D."/>
            <person name="Mu D."/>
            <person name="Shen D."/>
            <person name="Soumpourou E."/>
            <person name="Li F."/>
            <person name="Fraser F."/>
            <person name="Conant G."/>
            <person name="Lassalle G."/>
            <person name="King G.J."/>
            <person name="Bonnema G."/>
            <person name="Tang H."/>
            <person name="Wang H."/>
            <person name="Belcram H."/>
            <person name="Zhou H."/>
            <person name="Hirakawa H."/>
            <person name="Abe H."/>
            <person name="Guo H."/>
            <person name="Wang H."/>
            <person name="Jin H."/>
            <person name="Parkin I.A."/>
            <person name="Batley J."/>
            <person name="Kim J.S."/>
            <person name="Just J."/>
            <person name="Li J."/>
            <person name="Xu J."/>
            <person name="Deng J."/>
            <person name="Kim J.A."/>
            <person name="Li J."/>
            <person name="Yu J."/>
            <person name="Meng J."/>
            <person name="Wang J."/>
            <person name="Min J."/>
            <person name="Poulain J."/>
            <person name="Wang J."/>
            <person name="Hatakeyama K."/>
            <person name="Wu K."/>
            <person name="Wang L."/>
            <person name="Fang L."/>
            <person name="Trick M."/>
            <person name="Links M.G."/>
            <person name="Zhao M."/>
            <person name="Jin M."/>
            <person name="Ramchiary N."/>
            <person name="Drou N."/>
            <person name="Berkman P.J."/>
            <person name="Cai Q."/>
            <person name="Huang Q."/>
            <person name="Li R."/>
            <person name="Tabata S."/>
            <person name="Cheng S."/>
            <person name="Zhang S."/>
            <person name="Zhang S."/>
            <person name="Huang S."/>
            <person name="Sato S."/>
            <person name="Sun S."/>
            <person name="Kwon S.J."/>
            <person name="Choi S.R."/>
            <person name="Lee T.H."/>
            <person name="Fan W."/>
            <person name="Zhao X."/>
            <person name="Tan X."/>
            <person name="Xu X."/>
            <person name="Wang Y."/>
            <person name="Qiu Y."/>
            <person name="Yin Y."/>
            <person name="Li Y."/>
            <person name="Du Y."/>
            <person name="Liao Y."/>
            <person name="Lim Y."/>
            <person name="Narusaka Y."/>
            <person name="Wang Y."/>
            <person name="Wang Z."/>
            <person name="Li Z."/>
            <person name="Wang Z."/>
            <person name="Xiong Z."/>
            <person name="Zhang Z."/>
        </authorList>
    </citation>
    <scope>NUCLEOTIDE SEQUENCE [LARGE SCALE GENOMIC DNA]</scope>
    <source>
        <strain evidence="2 3">cv. Chiifu-401-42</strain>
    </source>
</reference>
<accession>M4EHH7</accession>
<dbReference type="HOGENOM" id="CLU_1273820_0_0_1"/>